<dbReference type="EMBL" id="UGKT01000001">
    <property type="protein sequence ID" value="STT06418.1"/>
    <property type="molecule type" value="Genomic_DNA"/>
</dbReference>
<protein>
    <submittedName>
        <fullName evidence="1">Uncharacterized protein</fullName>
    </submittedName>
</protein>
<gene>
    <name evidence="1" type="ORF">NCTC13443_06367</name>
</gene>
<dbReference type="Proteomes" id="UP000255518">
    <property type="component" value="Unassembled WGS sequence"/>
</dbReference>
<dbReference type="AlphaFoldDB" id="A0A377VDX0"/>
<name>A0A377VDX0_KLEPN</name>
<reference evidence="1 2" key="1">
    <citation type="submission" date="2018-06" db="EMBL/GenBank/DDBJ databases">
        <authorList>
            <consortium name="Pathogen Informatics"/>
            <person name="Doyle S."/>
        </authorList>
    </citation>
    <scope>NUCLEOTIDE SEQUENCE [LARGE SCALE GENOMIC DNA]</scope>
    <source>
        <strain evidence="1 2">NCTC13443</strain>
    </source>
</reference>
<sequence length="98" mass="9779">MPVTLSAQGTVGDVSNSLALQDASNTVKMANIFGLIGNRPAGQCTPDVNNFDFVGTPSDLGTVGVGSTGTILTWSLCSNGTGALGIGHASAVLTVSWP</sequence>
<proteinExistence type="predicted"/>
<organism evidence="1 2">
    <name type="scientific">Klebsiella pneumoniae</name>
    <dbReference type="NCBI Taxonomy" id="573"/>
    <lineage>
        <taxon>Bacteria</taxon>
        <taxon>Pseudomonadati</taxon>
        <taxon>Pseudomonadota</taxon>
        <taxon>Gammaproteobacteria</taxon>
        <taxon>Enterobacterales</taxon>
        <taxon>Enterobacteriaceae</taxon>
        <taxon>Klebsiella/Raoultella group</taxon>
        <taxon>Klebsiella</taxon>
        <taxon>Klebsiella pneumoniae complex</taxon>
    </lineage>
</organism>
<evidence type="ECO:0000313" key="1">
    <source>
        <dbReference type="EMBL" id="STT06418.1"/>
    </source>
</evidence>
<accession>A0A377VDX0</accession>
<evidence type="ECO:0000313" key="2">
    <source>
        <dbReference type="Proteomes" id="UP000255518"/>
    </source>
</evidence>